<protein>
    <submittedName>
        <fullName evidence="1">Uncharacterized protein</fullName>
    </submittedName>
</protein>
<dbReference type="EMBL" id="QRWX01000001">
    <property type="protein sequence ID" value="RGT57837.1"/>
    <property type="molecule type" value="Genomic_DNA"/>
</dbReference>
<comment type="caution">
    <text evidence="1">The sequence shown here is derived from an EMBL/GenBank/DDBJ whole genome shotgun (WGS) entry which is preliminary data.</text>
</comment>
<name>A0A412PI20_9FIRM</name>
<dbReference type="AlphaFoldDB" id="A0A412PI20"/>
<dbReference type="RefSeq" id="WP_006526676.1">
    <property type="nucleotide sequence ID" value="NZ_CABJCF010000001.1"/>
</dbReference>
<reference evidence="1 2" key="1">
    <citation type="submission" date="2018-08" db="EMBL/GenBank/DDBJ databases">
        <title>A genome reference for cultivated species of the human gut microbiota.</title>
        <authorList>
            <person name="Zou Y."/>
            <person name="Xue W."/>
            <person name="Luo G."/>
        </authorList>
    </citation>
    <scope>NUCLEOTIDE SEQUENCE [LARGE SCALE GENOMIC DNA]</scope>
    <source>
        <strain evidence="1 2">AF18-46</strain>
    </source>
</reference>
<proteinExistence type="predicted"/>
<evidence type="ECO:0000313" key="2">
    <source>
        <dbReference type="Proteomes" id="UP000284731"/>
    </source>
</evidence>
<evidence type="ECO:0000313" key="1">
    <source>
        <dbReference type="EMBL" id="RGT57837.1"/>
    </source>
</evidence>
<sequence>MAIETRLQIRVEEEYLDMLDEILDKEETEHLMGDGIIPTRTQIVKKAIKEYYLKTIDKKARNALSDQVETVMESQLKHFIDELNAAVSSKLLTLQYHLDEQLIREYLMLMILMKSSGLENNYDKVDENLRNDFNLAELFNDRAAEILEEGK</sequence>
<gene>
    <name evidence="1" type="ORF">DWX20_01945</name>
</gene>
<organism evidence="1 2">
    <name type="scientific">Solobacterium moorei</name>
    <dbReference type="NCBI Taxonomy" id="102148"/>
    <lineage>
        <taxon>Bacteria</taxon>
        <taxon>Bacillati</taxon>
        <taxon>Bacillota</taxon>
        <taxon>Erysipelotrichia</taxon>
        <taxon>Erysipelotrichales</taxon>
        <taxon>Erysipelotrichaceae</taxon>
        <taxon>Solobacterium</taxon>
    </lineage>
</organism>
<dbReference type="Proteomes" id="UP000284731">
    <property type="component" value="Unassembled WGS sequence"/>
</dbReference>
<accession>A0A412PI20</accession>